<accession>A0A0R1JZZ7</accession>
<dbReference type="PATRIC" id="fig|1291734.4.peg.1650"/>
<dbReference type="OrthoDB" id="2300382at2"/>
<reference evidence="2 3" key="1">
    <citation type="journal article" date="2015" name="Genome Announc.">
        <title>Expanding the biotechnology potential of lactobacilli through comparative genomics of 213 strains and associated genera.</title>
        <authorList>
            <person name="Sun Z."/>
            <person name="Harris H.M."/>
            <person name="McCann A."/>
            <person name="Guo C."/>
            <person name="Argimon S."/>
            <person name="Zhang W."/>
            <person name="Yang X."/>
            <person name="Jeffery I.B."/>
            <person name="Cooney J.C."/>
            <person name="Kagawa T.F."/>
            <person name="Liu W."/>
            <person name="Song Y."/>
            <person name="Salvetti E."/>
            <person name="Wrobel A."/>
            <person name="Rasinkangas P."/>
            <person name="Parkhill J."/>
            <person name="Rea M.C."/>
            <person name="O'Sullivan O."/>
            <person name="Ritari J."/>
            <person name="Douillard F.P."/>
            <person name="Paul Ross R."/>
            <person name="Yang R."/>
            <person name="Briner A.E."/>
            <person name="Felis G.E."/>
            <person name="de Vos W.M."/>
            <person name="Barrangou R."/>
            <person name="Klaenhammer T.R."/>
            <person name="Caufield P.W."/>
            <person name="Cui Y."/>
            <person name="Zhang H."/>
            <person name="O'Toole P.W."/>
        </authorList>
    </citation>
    <scope>NUCLEOTIDE SEQUENCE [LARGE SCALE GENOMIC DNA]</scope>
    <source>
        <strain evidence="2 3">JCM 17158</strain>
    </source>
</reference>
<name>A0A0R1JZZ7_9LACO</name>
<organism evidence="2 3">
    <name type="scientific">Lacticaseibacillus nasuensis JCM 17158</name>
    <dbReference type="NCBI Taxonomy" id="1291734"/>
    <lineage>
        <taxon>Bacteria</taxon>
        <taxon>Bacillati</taxon>
        <taxon>Bacillota</taxon>
        <taxon>Bacilli</taxon>
        <taxon>Lactobacillales</taxon>
        <taxon>Lactobacillaceae</taxon>
        <taxon>Lacticaseibacillus</taxon>
    </lineage>
</organism>
<feature type="transmembrane region" description="Helical" evidence="1">
    <location>
        <begin position="53"/>
        <end position="73"/>
    </location>
</feature>
<sequence length="139" mass="15428">MHKITDERLIKRNLMNIRVAFAVENLAILVILGVQFVKGMPWGQVVSYTNLPFLILMIGCFTTVVMSVNISAPTADKRKVPVNRVLLQGLVAWVIFALLFRVMIGGRPWLSLLCGLVVAGVVTGIMLFANHYRDSDDAD</sequence>
<keyword evidence="1" id="KW-1133">Transmembrane helix</keyword>
<gene>
    <name evidence="2" type="ORF">FD02_GL001604</name>
</gene>
<dbReference type="RefSeq" id="WP_054723169.1">
    <property type="nucleotide sequence ID" value="NZ_AZDJ01000022.1"/>
</dbReference>
<keyword evidence="1" id="KW-0472">Membrane</keyword>
<evidence type="ECO:0000256" key="1">
    <source>
        <dbReference type="SAM" id="Phobius"/>
    </source>
</evidence>
<keyword evidence="1" id="KW-0812">Transmembrane</keyword>
<dbReference type="Proteomes" id="UP000051804">
    <property type="component" value="Unassembled WGS sequence"/>
</dbReference>
<dbReference type="EMBL" id="AZDJ01000022">
    <property type="protein sequence ID" value="KRK72631.1"/>
    <property type="molecule type" value="Genomic_DNA"/>
</dbReference>
<feature type="transmembrane region" description="Helical" evidence="1">
    <location>
        <begin position="21"/>
        <end position="41"/>
    </location>
</feature>
<keyword evidence="3" id="KW-1185">Reference proteome</keyword>
<dbReference type="AlphaFoldDB" id="A0A0R1JZZ7"/>
<proteinExistence type="predicted"/>
<feature type="transmembrane region" description="Helical" evidence="1">
    <location>
        <begin position="110"/>
        <end position="129"/>
    </location>
</feature>
<comment type="caution">
    <text evidence="2">The sequence shown here is derived from an EMBL/GenBank/DDBJ whole genome shotgun (WGS) entry which is preliminary data.</text>
</comment>
<protein>
    <submittedName>
        <fullName evidence="2">Uncharacterized protein</fullName>
    </submittedName>
</protein>
<feature type="transmembrane region" description="Helical" evidence="1">
    <location>
        <begin position="85"/>
        <end position="104"/>
    </location>
</feature>
<evidence type="ECO:0000313" key="2">
    <source>
        <dbReference type="EMBL" id="KRK72631.1"/>
    </source>
</evidence>
<evidence type="ECO:0000313" key="3">
    <source>
        <dbReference type="Proteomes" id="UP000051804"/>
    </source>
</evidence>
<dbReference type="STRING" id="1291734.FD02_GL001604"/>